<organism evidence="10 11">
    <name type="scientific">Balaenoptera physalus</name>
    <name type="common">Fin whale</name>
    <name type="synonym">Balaena physalus</name>
    <dbReference type="NCBI Taxonomy" id="9770"/>
    <lineage>
        <taxon>Eukaryota</taxon>
        <taxon>Metazoa</taxon>
        <taxon>Chordata</taxon>
        <taxon>Craniata</taxon>
        <taxon>Vertebrata</taxon>
        <taxon>Euteleostomi</taxon>
        <taxon>Mammalia</taxon>
        <taxon>Eutheria</taxon>
        <taxon>Laurasiatheria</taxon>
        <taxon>Artiodactyla</taxon>
        <taxon>Whippomorpha</taxon>
        <taxon>Cetacea</taxon>
        <taxon>Mysticeti</taxon>
        <taxon>Balaenopteridae</taxon>
        <taxon>Balaenoptera</taxon>
    </lineage>
</organism>
<comment type="function">
    <text evidence="8">Component of the MICOS complex, a large protein complex of the mitochondrial inner membrane that plays crucial roles in the maintenance of crista junctions, inner membrane architecture, and formation of contact sites to the outer membrane.</text>
</comment>
<keyword evidence="3 8" id="KW-0812">Transmembrane</keyword>
<dbReference type="PANTHER" id="PTHR15415:SF7">
    <property type="entry name" value="MICOS COMPLEX SUBUNIT MIC60"/>
    <property type="match status" value="1"/>
</dbReference>
<keyword evidence="5 8" id="KW-1133">Transmembrane helix</keyword>
<evidence type="ECO:0000256" key="5">
    <source>
        <dbReference type="ARBA" id="ARBA00022989"/>
    </source>
</evidence>
<comment type="caution">
    <text evidence="8">Lacks conserved residue(s) required for the propagation of feature annotation.</text>
</comment>
<dbReference type="EMBL" id="SGJD01000882">
    <property type="protein sequence ID" value="KAB0403059.1"/>
    <property type="molecule type" value="Genomic_DNA"/>
</dbReference>
<feature type="coiled-coil region" evidence="9">
    <location>
        <begin position="382"/>
        <end position="426"/>
    </location>
</feature>
<evidence type="ECO:0000256" key="4">
    <source>
        <dbReference type="ARBA" id="ARBA00022792"/>
    </source>
</evidence>
<dbReference type="OrthoDB" id="10261039at2759"/>
<dbReference type="Proteomes" id="UP000437017">
    <property type="component" value="Unassembled WGS sequence"/>
</dbReference>
<evidence type="ECO:0000313" key="10">
    <source>
        <dbReference type="EMBL" id="KAB0403059.1"/>
    </source>
</evidence>
<comment type="caution">
    <text evidence="10">The sequence shown here is derived from an EMBL/GenBank/DDBJ whole genome shotgun (WGS) entry which is preliminary data.</text>
</comment>
<evidence type="ECO:0000313" key="11">
    <source>
        <dbReference type="Proteomes" id="UP000437017"/>
    </source>
</evidence>
<comment type="subunit">
    <text evidence="8">Component of the mitochondrial contact site and cristae organizing system (MICOS) complex.</text>
</comment>
<proteinExistence type="inferred from homology"/>
<comment type="similarity">
    <text evidence="1">Belongs to the DP1 family.</text>
</comment>
<comment type="subcellular location">
    <subcellularLocation>
        <location evidence="8">Mitochondrion inner membrane</location>
        <topology evidence="8">Single-pass membrane protein</topology>
    </subcellularLocation>
</comment>
<feature type="transmembrane region" description="Helical" evidence="8">
    <location>
        <begin position="27"/>
        <end position="53"/>
    </location>
</feature>
<dbReference type="GO" id="GO:0061617">
    <property type="term" value="C:MICOS complex"/>
    <property type="evidence" value="ECO:0007669"/>
    <property type="project" value="TreeGrafter"/>
</dbReference>
<evidence type="ECO:0000256" key="6">
    <source>
        <dbReference type="ARBA" id="ARBA00023128"/>
    </source>
</evidence>
<protein>
    <recommendedName>
        <fullName evidence="8">MICOS complex subunit MIC60</fullName>
    </recommendedName>
    <alternativeName>
        <fullName evidence="8">Mitofilin</fullName>
    </alternativeName>
</protein>
<dbReference type="GO" id="GO:0042407">
    <property type="term" value="P:cristae formation"/>
    <property type="evidence" value="ECO:0007669"/>
    <property type="project" value="TreeGrafter"/>
</dbReference>
<dbReference type="Pfam" id="PF09731">
    <property type="entry name" value="Mitofilin"/>
    <property type="match status" value="2"/>
</dbReference>
<reference evidence="10 11" key="1">
    <citation type="journal article" date="2019" name="PLoS ONE">
        <title>Genomic analyses reveal an absence of contemporary introgressive admixture between fin whales and blue whales, despite known hybrids.</title>
        <authorList>
            <person name="Westbury M.V."/>
            <person name="Petersen B."/>
            <person name="Lorenzen E.D."/>
        </authorList>
    </citation>
    <scope>NUCLEOTIDE SEQUENCE [LARGE SCALE GENOMIC DNA]</scope>
    <source>
        <strain evidence="10">FinWhale-01</strain>
    </source>
</reference>
<dbReference type="InterPro" id="IPR019133">
    <property type="entry name" value="MIC60"/>
</dbReference>
<accession>A0A6A1Q8B9</accession>
<evidence type="ECO:0000256" key="8">
    <source>
        <dbReference type="RuleBase" id="RU363000"/>
    </source>
</evidence>
<sequence>LIFGTLYPAYSSYKAVKSKDIKEYVKWMMYWIIFALFTTAETFTDIFLCWFPFYYELKIAFVAWLLSPYTKGSSLLYRKFVHPTLSSKEKEIDDCLVQAKDRSYDALVHFGKRGLNVAATAAVMAASKAPPRILRSRFRKKSTSSSATETTLSPSKIAGAGILFVGGGIGGTILYAKWDSHFRKNVEKTIPYSDKLFEMVLGSPPYTVPSPKKPIAGDKKSAQWRTVEGALKERRKAVDEAADALLKAKEELEKMKSVIEDAKKEEVAGAKSYITAAEGKLHNMIVDLDNVVQKVKAAQSEAKVVSQYHELVVQARDDFKRELDSITPEVLPGWKGMKNGEVSTFVSFVFVSFVLRGKITVYDFGDIINIFTWFCLADRLSADDLNSLIAHAHRRIDQLNKALAEQKATEKQHIALALEKQKLEEKRAFDSAVAKALEHHRSEIQAEQDRKVEEVRDAMENEMRTQLRRQAAAHTDHLRDVLRVQEQELKYEFEQDLSEKLAEQELQFRRLSQEQVDNYTLDINTAYARLRGIEQAVQSHAVAEEEARKAHQLWLSVEALKYRMKTASADLPTVPLGSAVEAIRVNCSDSEFAQALSAALPPESLTRGVYSEETLRVRFYAIQKLAHRVAMIDETRNSLYQYFLSYIQSLLLFPPQQLKPPAELCPEDTNTFKLLSYASYCIEHGDLELAAKFVNQLKGESRRVAQDWLKEARMTLETKQIVEILTAYASAVGIGTTQVQQE</sequence>
<evidence type="ECO:0000256" key="9">
    <source>
        <dbReference type="SAM" id="Coils"/>
    </source>
</evidence>
<evidence type="ECO:0000256" key="1">
    <source>
        <dbReference type="ARBA" id="ARBA00008573"/>
    </source>
</evidence>
<dbReference type="PANTHER" id="PTHR15415">
    <property type="entry name" value="MITOFILIN"/>
    <property type="match status" value="1"/>
</dbReference>
<dbReference type="InterPro" id="IPR004345">
    <property type="entry name" value="TB2_DP1_HVA22"/>
</dbReference>
<feature type="transmembrane region" description="Helical" evidence="8">
    <location>
        <begin position="157"/>
        <end position="178"/>
    </location>
</feature>
<evidence type="ECO:0000256" key="2">
    <source>
        <dbReference type="ARBA" id="ARBA00010877"/>
    </source>
</evidence>
<dbReference type="AlphaFoldDB" id="A0A6A1Q8B9"/>
<feature type="coiled-coil region" evidence="9">
    <location>
        <begin position="231"/>
        <end position="265"/>
    </location>
</feature>
<feature type="coiled-coil region" evidence="9">
    <location>
        <begin position="484"/>
        <end position="514"/>
    </location>
</feature>
<keyword evidence="6 8" id="KW-0496">Mitochondrion</keyword>
<keyword evidence="7 8" id="KW-0472">Membrane</keyword>
<keyword evidence="11" id="KW-1185">Reference proteome</keyword>
<evidence type="ECO:0000256" key="3">
    <source>
        <dbReference type="ARBA" id="ARBA00022692"/>
    </source>
</evidence>
<comment type="similarity">
    <text evidence="2 8">Belongs to the MICOS complex subunit Mic60 family.</text>
</comment>
<evidence type="ECO:0000256" key="7">
    <source>
        <dbReference type="ARBA" id="ARBA00023136"/>
    </source>
</evidence>
<keyword evidence="4 8" id="KW-0999">Mitochondrion inner membrane</keyword>
<name>A0A6A1Q8B9_BALPH</name>
<feature type="non-terminal residue" evidence="10">
    <location>
        <position position="1"/>
    </location>
</feature>
<gene>
    <name evidence="10" type="ORF">E2I00_018794</name>
</gene>
<dbReference type="Pfam" id="PF03134">
    <property type="entry name" value="TB2_DP1_HVA22"/>
    <property type="match status" value="1"/>
</dbReference>
<keyword evidence="9" id="KW-0175">Coiled coil</keyword>